<dbReference type="Proteomes" id="UP000814176">
    <property type="component" value="Unassembled WGS sequence"/>
</dbReference>
<protein>
    <submittedName>
        <fullName evidence="4">Uncharacterized protein</fullName>
    </submittedName>
</protein>
<dbReference type="GeneID" id="72008067"/>
<feature type="signal peptide" evidence="3">
    <location>
        <begin position="1"/>
        <end position="20"/>
    </location>
</feature>
<evidence type="ECO:0000313" key="4">
    <source>
        <dbReference type="EMBL" id="KAH9838798.1"/>
    </source>
</evidence>
<reference evidence="4 5" key="1">
    <citation type="journal article" date="2021" name="Environ. Microbiol.">
        <title>Gene family expansions and transcriptome signatures uncover fungal adaptations to wood decay.</title>
        <authorList>
            <person name="Hage H."/>
            <person name="Miyauchi S."/>
            <person name="Viragh M."/>
            <person name="Drula E."/>
            <person name="Min B."/>
            <person name="Chaduli D."/>
            <person name="Navarro D."/>
            <person name="Favel A."/>
            <person name="Norest M."/>
            <person name="Lesage-Meessen L."/>
            <person name="Balint B."/>
            <person name="Merenyi Z."/>
            <person name="de Eugenio L."/>
            <person name="Morin E."/>
            <person name="Martinez A.T."/>
            <person name="Baldrian P."/>
            <person name="Stursova M."/>
            <person name="Martinez M.J."/>
            <person name="Novotny C."/>
            <person name="Magnuson J.K."/>
            <person name="Spatafora J.W."/>
            <person name="Maurice S."/>
            <person name="Pangilinan J."/>
            <person name="Andreopoulos W."/>
            <person name="LaButti K."/>
            <person name="Hundley H."/>
            <person name="Na H."/>
            <person name="Kuo A."/>
            <person name="Barry K."/>
            <person name="Lipzen A."/>
            <person name="Henrissat B."/>
            <person name="Riley R."/>
            <person name="Ahrendt S."/>
            <person name="Nagy L.G."/>
            <person name="Grigoriev I.V."/>
            <person name="Martin F."/>
            <person name="Rosso M.N."/>
        </authorList>
    </citation>
    <scope>NUCLEOTIDE SEQUENCE [LARGE SCALE GENOMIC DNA]</scope>
    <source>
        <strain evidence="4 5">CIRM-BRFM 1785</strain>
    </source>
</reference>
<evidence type="ECO:0000313" key="5">
    <source>
        <dbReference type="Proteomes" id="UP000814176"/>
    </source>
</evidence>
<feature type="compositionally biased region" description="Low complexity" evidence="1">
    <location>
        <begin position="53"/>
        <end position="86"/>
    </location>
</feature>
<gene>
    <name evidence="4" type="ORF">C8Q71DRAFT_856718</name>
</gene>
<keyword evidence="2" id="KW-1133">Transmembrane helix</keyword>
<feature type="region of interest" description="Disordered" evidence="1">
    <location>
        <begin position="53"/>
        <end position="98"/>
    </location>
</feature>
<evidence type="ECO:0000256" key="2">
    <source>
        <dbReference type="SAM" id="Phobius"/>
    </source>
</evidence>
<keyword evidence="2" id="KW-0472">Membrane</keyword>
<dbReference type="RefSeq" id="XP_047780713.1">
    <property type="nucleotide sequence ID" value="XM_047927335.1"/>
</dbReference>
<name>A0ABQ8KLH4_9APHY</name>
<dbReference type="EMBL" id="JADCUA010000007">
    <property type="protein sequence ID" value="KAH9838798.1"/>
    <property type="molecule type" value="Genomic_DNA"/>
</dbReference>
<keyword evidence="5" id="KW-1185">Reference proteome</keyword>
<evidence type="ECO:0000256" key="1">
    <source>
        <dbReference type="SAM" id="MobiDB-lite"/>
    </source>
</evidence>
<comment type="caution">
    <text evidence="4">The sequence shown here is derived from an EMBL/GenBank/DDBJ whole genome shotgun (WGS) entry which is preliminary data.</text>
</comment>
<feature type="chain" id="PRO_5046103542" evidence="3">
    <location>
        <begin position="21"/>
        <end position="188"/>
    </location>
</feature>
<feature type="transmembrane region" description="Helical" evidence="2">
    <location>
        <begin position="168"/>
        <end position="187"/>
    </location>
</feature>
<accession>A0ABQ8KLH4</accession>
<sequence>MRSALLTAAFATVFALAAHGQTITTTNALGLTVVEAVTLNPLGIPTTEVLSTLTGDTDPATDTATDTATTTSHTATARTTASTTTTQNPGAVEDSPTEAGASQTVYYYSTTNAAGATIVQEATFTPTFAPTTTLTPTATGTILQYSEWHTSAGTAAASSAAPLLDISWLFGPFVTIVAMLGGGVLVMA</sequence>
<keyword evidence="3" id="KW-0732">Signal</keyword>
<evidence type="ECO:0000256" key="3">
    <source>
        <dbReference type="SAM" id="SignalP"/>
    </source>
</evidence>
<organism evidence="4 5">
    <name type="scientific">Rhodofomes roseus</name>
    <dbReference type="NCBI Taxonomy" id="34475"/>
    <lineage>
        <taxon>Eukaryota</taxon>
        <taxon>Fungi</taxon>
        <taxon>Dikarya</taxon>
        <taxon>Basidiomycota</taxon>
        <taxon>Agaricomycotina</taxon>
        <taxon>Agaricomycetes</taxon>
        <taxon>Polyporales</taxon>
        <taxon>Rhodofomes</taxon>
    </lineage>
</organism>
<keyword evidence="2" id="KW-0812">Transmembrane</keyword>
<proteinExistence type="predicted"/>